<dbReference type="AlphaFoldDB" id="A0A914WS38"/>
<feature type="region of interest" description="Disordered" evidence="1">
    <location>
        <begin position="101"/>
        <end position="127"/>
    </location>
</feature>
<dbReference type="WBParaSite" id="PSAMB.scaffold519size48217.g6525.t1">
    <property type="protein sequence ID" value="PSAMB.scaffold519size48217.g6525.t1"/>
    <property type="gene ID" value="PSAMB.scaffold519size48217.g6525"/>
</dbReference>
<reference evidence="3" key="1">
    <citation type="submission" date="2022-11" db="UniProtKB">
        <authorList>
            <consortium name="WormBaseParasite"/>
        </authorList>
    </citation>
    <scope>IDENTIFICATION</scope>
</reference>
<accession>A0A914WS38</accession>
<keyword evidence="2" id="KW-1185">Reference proteome</keyword>
<evidence type="ECO:0000313" key="3">
    <source>
        <dbReference type="WBParaSite" id="PSAMB.scaffold519size48217.g6525.t1"/>
    </source>
</evidence>
<proteinExistence type="predicted"/>
<sequence>MVVVPADTNEPVRCPLGVRTPSCPTVPTPPTPGDRLSTLSLSNANPATRRQVKRHLVRCQVVAAGQSASVGLLCSAKSAGTRRRRTCRYCLRDNRAEVERSRGGILRPIAARTNDRRSGRNTRPNNE</sequence>
<name>A0A914WS38_9BILA</name>
<feature type="region of interest" description="Disordered" evidence="1">
    <location>
        <begin position="23"/>
        <end position="50"/>
    </location>
</feature>
<dbReference type="Proteomes" id="UP000887566">
    <property type="component" value="Unplaced"/>
</dbReference>
<feature type="compositionally biased region" description="Polar residues" evidence="1">
    <location>
        <begin position="37"/>
        <end position="48"/>
    </location>
</feature>
<evidence type="ECO:0000313" key="2">
    <source>
        <dbReference type="Proteomes" id="UP000887566"/>
    </source>
</evidence>
<protein>
    <submittedName>
        <fullName evidence="3">Uncharacterized protein</fullName>
    </submittedName>
</protein>
<organism evidence="2 3">
    <name type="scientific">Plectus sambesii</name>
    <dbReference type="NCBI Taxonomy" id="2011161"/>
    <lineage>
        <taxon>Eukaryota</taxon>
        <taxon>Metazoa</taxon>
        <taxon>Ecdysozoa</taxon>
        <taxon>Nematoda</taxon>
        <taxon>Chromadorea</taxon>
        <taxon>Plectida</taxon>
        <taxon>Plectina</taxon>
        <taxon>Plectoidea</taxon>
        <taxon>Plectidae</taxon>
        <taxon>Plectus</taxon>
    </lineage>
</organism>
<evidence type="ECO:0000256" key="1">
    <source>
        <dbReference type="SAM" id="MobiDB-lite"/>
    </source>
</evidence>